<accession>A0ACB8R038</accession>
<evidence type="ECO:0000313" key="1">
    <source>
        <dbReference type="EMBL" id="KAI0037494.1"/>
    </source>
</evidence>
<keyword evidence="2" id="KW-1185">Reference proteome</keyword>
<organism evidence="1 2">
    <name type="scientific">Auriscalpium vulgare</name>
    <dbReference type="NCBI Taxonomy" id="40419"/>
    <lineage>
        <taxon>Eukaryota</taxon>
        <taxon>Fungi</taxon>
        <taxon>Dikarya</taxon>
        <taxon>Basidiomycota</taxon>
        <taxon>Agaricomycotina</taxon>
        <taxon>Agaricomycetes</taxon>
        <taxon>Russulales</taxon>
        <taxon>Auriscalpiaceae</taxon>
        <taxon>Auriscalpium</taxon>
    </lineage>
</organism>
<sequence length="379" mass="41014">MSLSVIILFLESMLYGVYTCLFFATVHILYSRRNKGMQIFLVLATVIMYTIACVRVFILVVTQDKGGNDDQLLDAIGIARIIMSGITFVCADAIVAWRAYVIWGRSLRVLIVPVILLIGTTSIVIAEFVFSVIYSNTGNINMALTVLILELAAVAVTLATNFIATVMVAYRAWVHHRASSEVKIRVGRDRSLAILTLLVESGALYCGIWITYLVLLFTAGDGNVALATTYAIFETVVTQLTGIYHTLIIVICSLQVSYMDRMSSFKLDSSSSAVRPSPPSKVSYPIPPRIYTNTNASFSSIPESAEMSEKSLSTLLHSPAFSSPTSRRSAGSHGADDGLQVRSSLARASATPSLPWLDMDADVEVGSPISSGGAQSARI</sequence>
<name>A0ACB8R038_9AGAM</name>
<dbReference type="EMBL" id="MU276909">
    <property type="protein sequence ID" value="KAI0037494.1"/>
    <property type="molecule type" value="Genomic_DNA"/>
</dbReference>
<dbReference type="Proteomes" id="UP000814033">
    <property type="component" value="Unassembled WGS sequence"/>
</dbReference>
<gene>
    <name evidence="1" type="ORF">FA95DRAFT_1684872</name>
</gene>
<evidence type="ECO:0000313" key="2">
    <source>
        <dbReference type="Proteomes" id="UP000814033"/>
    </source>
</evidence>
<proteinExistence type="predicted"/>
<protein>
    <submittedName>
        <fullName evidence="1">Uncharacterized protein</fullName>
    </submittedName>
</protein>
<reference evidence="1" key="1">
    <citation type="submission" date="2021-02" db="EMBL/GenBank/DDBJ databases">
        <authorList>
            <consortium name="DOE Joint Genome Institute"/>
            <person name="Ahrendt S."/>
            <person name="Looney B.P."/>
            <person name="Miyauchi S."/>
            <person name="Morin E."/>
            <person name="Drula E."/>
            <person name="Courty P.E."/>
            <person name="Chicoki N."/>
            <person name="Fauchery L."/>
            <person name="Kohler A."/>
            <person name="Kuo A."/>
            <person name="Labutti K."/>
            <person name="Pangilinan J."/>
            <person name="Lipzen A."/>
            <person name="Riley R."/>
            <person name="Andreopoulos W."/>
            <person name="He G."/>
            <person name="Johnson J."/>
            <person name="Barry K.W."/>
            <person name="Grigoriev I.V."/>
            <person name="Nagy L."/>
            <person name="Hibbett D."/>
            <person name="Henrissat B."/>
            <person name="Matheny P.B."/>
            <person name="Labbe J."/>
            <person name="Martin F."/>
        </authorList>
    </citation>
    <scope>NUCLEOTIDE SEQUENCE</scope>
    <source>
        <strain evidence="1">FP105234-sp</strain>
    </source>
</reference>
<reference evidence="1" key="2">
    <citation type="journal article" date="2022" name="New Phytol.">
        <title>Evolutionary transition to the ectomycorrhizal habit in the genomes of a hyperdiverse lineage of mushroom-forming fungi.</title>
        <authorList>
            <person name="Looney B."/>
            <person name="Miyauchi S."/>
            <person name="Morin E."/>
            <person name="Drula E."/>
            <person name="Courty P.E."/>
            <person name="Kohler A."/>
            <person name="Kuo A."/>
            <person name="LaButti K."/>
            <person name="Pangilinan J."/>
            <person name="Lipzen A."/>
            <person name="Riley R."/>
            <person name="Andreopoulos W."/>
            <person name="He G."/>
            <person name="Johnson J."/>
            <person name="Nolan M."/>
            <person name="Tritt A."/>
            <person name="Barry K.W."/>
            <person name="Grigoriev I.V."/>
            <person name="Nagy L.G."/>
            <person name="Hibbett D."/>
            <person name="Henrissat B."/>
            <person name="Matheny P.B."/>
            <person name="Labbe J."/>
            <person name="Martin F.M."/>
        </authorList>
    </citation>
    <scope>NUCLEOTIDE SEQUENCE</scope>
    <source>
        <strain evidence="1">FP105234-sp</strain>
    </source>
</reference>
<comment type="caution">
    <text evidence="1">The sequence shown here is derived from an EMBL/GenBank/DDBJ whole genome shotgun (WGS) entry which is preliminary data.</text>
</comment>